<feature type="domain" description="Transposase DDE" evidence="1">
    <location>
        <begin position="105"/>
        <end position="258"/>
    </location>
</feature>
<protein>
    <submittedName>
        <fullName evidence="2">IS982 family transposase</fullName>
    </submittedName>
</protein>
<dbReference type="EMBL" id="JAMPKK010000029">
    <property type="protein sequence ID" value="MEP0865614.1"/>
    <property type="molecule type" value="Genomic_DNA"/>
</dbReference>
<sequence length="292" mass="34047">MLSLEALFCHVDDFCRGFEPLWQQRLLGEGLQRRSRSRTLSLSEIMTILIAFHQSAYRNFKWFYTQLVCRYWRKAFPRLVSYQRLVEWMPSTLMPLCAYLRHCFGHCTGISFIDSTSIKVCHNRRISSHKVFKSLAARGKTSVDWFFGFKLHLVINERGELLNAILTPGNVDDRQPVSQLLQRLFGKVFGDRGYVSQKLALQLWHDWGIQLITKLKRNMKNRLMTLADRLLLRRRAIIESVIDQLKNISQIEHSRHRSPVNCLVNLVCGLIAYCHQPKKPSLISDAFLPNSV</sequence>
<keyword evidence="3" id="KW-1185">Reference proteome</keyword>
<evidence type="ECO:0000259" key="1">
    <source>
        <dbReference type="Pfam" id="PF13612"/>
    </source>
</evidence>
<dbReference type="Proteomes" id="UP001442494">
    <property type="component" value="Unassembled WGS sequence"/>
</dbReference>
<name>A0ABV0JR89_9CYAN</name>
<reference evidence="2 3" key="1">
    <citation type="submission" date="2022-04" db="EMBL/GenBank/DDBJ databases">
        <title>Positive selection, recombination, and allopatry shape intraspecific diversity of widespread and dominant cyanobacteria.</title>
        <authorList>
            <person name="Wei J."/>
            <person name="Shu W."/>
            <person name="Hu C."/>
        </authorList>
    </citation>
    <scope>NUCLEOTIDE SEQUENCE [LARGE SCALE GENOMIC DNA]</scope>
    <source>
        <strain evidence="2 3">GB2-A5</strain>
    </source>
</reference>
<dbReference type="InterPro" id="IPR025668">
    <property type="entry name" value="Tnp_DDE_dom"/>
</dbReference>
<evidence type="ECO:0000313" key="2">
    <source>
        <dbReference type="EMBL" id="MEP0865614.1"/>
    </source>
</evidence>
<gene>
    <name evidence="2" type="ORF">NDI37_14175</name>
</gene>
<dbReference type="NCBIfam" id="NF033520">
    <property type="entry name" value="transpos_IS982"/>
    <property type="match status" value="1"/>
</dbReference>
<dbReference type="RefSeq" id="WP_190420093.1">
    <property type="nucleotide sequence ID" value="NZ_JAMPKK010000029.1"/>
</dbReference>
<organism evidence="2 3">
    <name type="scientific">Funiculus sociatus GB2-A5</name>
    <dbReference type="NCBI Taxonomy" id="2933946"/>
    <lineage>
        <taxon>Bacteria</taxon>
        <taxon>Bacillati</taxon>
        <taxon>Cyanobacteriota</taxon>
        <taxon>Cyanophyceae</taxon>
        <taxon>Coleofasciculales</taxon>
        <taxon>Coleofasciculaceae</taxon>
        <taxon>Funiculus</taxon>
    </lineage>
</organism>
<accession>A0ABV0JR89</accession>
<evidence type="ECO:0000313" key="3">
    <source>
        <dbReference type="Proteomes" id="UP001442494"/>
    </source>
</evidence>
<proteinExistence type="predicted"/>
<dbReference type="Pfam" id="PF13612">
    <property type="entry name" value="DDE_Tnp_1_3"/>
    <property type="match status" value="1"/>
</dbReference>
<comment type="caution">
    <text evidence="2">The sequence shown here is derived from an EMBL/GenBank/DDBJ whole genome shotgun (WGS) entry which is preliminary data.</text>
</comment>